<dbReference type="RefSeq" id="WP_190885986.1">
    <property type="nucleotide sequence ID" value="NZ_JACWZY010000003.1"/>
</dbReference>
<protein>
    <submittedName>
        <fullName evidence="1">Uncharacterized protein</fullName>
    </submittedName>
</protein>
<accession>A0A926XUB8</accession>
<evidence type="ECO:0000313" key="1">
    <source>
        <dbReference type="EMBL" id="MBD2700134.1"/>
    </source>
</evidence>
<name>A0A926XUB8_9BACT</name>
<proteinExistence type="predicted"/>
<comment type="caution">
    <text evidence="1">The sequence shown here is derived from an EMBL/GenBank/DDBJ whole genome shotgun (WGS) entry which is preliminary data.</text>
</comment>
<evidence type="ECO:0000313" key="2">
    <source>
        <dbReference type="Proteomes" id="UP000598820"/>
    </source>
</evidence>
<reference evidence="1" key="1">
    <citation type="submission" date="2020-09" db="EMBL/GenBank/DDBJ databases">
        <authorList>
            <person name="Kim M.K."/>
        </authorList>
    </citation>
    <scope>NUCLEOTIDE SEQUENCE</scope>
    <source>
        <strain evidence="1">BT702</strain>
    </source>
</reference>
<keyword evidence="2" id="KW-1185">Reference proteome</keyword>
<dbReference type="Gene3D" id="2.10.10.20">
    <property type="entry name" value="Carbohydrate-binding module superfamily 5/12"/>
    <property type="match status" value="1"/>
</dbReference>
<dbReference type="AlphaFoldDB" id="A0A926XUB8"/>
<dbReference type="Proteomes" id="UP000598820">
    <property type="component" value="Unassembled WGS sequence"/>
</dbReference>
<organism evidence="1 2">
    <name type="scientific">Spirosoma profusum</name>
    <dbReference type="NCBI Taxonomy" id="2771354"/>
    <lineage>
        <taxon>Bacteria</taxon>
        <taxon>Pseudomonadati</taxon>
        <taxon>Bacteroidota</taxon>
        <taxon>Cytophagia</taxon>
        <taxon>Cytophagales</taxon>
        <taxon>Cytophagaceae</taxon>
        <taxon>Spirosoma</taxon>
    </lineage>
</organism>
<dbReference type="EMBL" id="JACWZY010000003">
    <property type="protein sequence ID" value="MBD2700134.1"/>
    <property type="molecule type" value="Genomic_DNA"/>
</dbReference>
<gene>
    <name evidence="1" type="ORF">IC229_05775</name>
</gene>
<sequence>MATPQNDITAINNYAGQYEKKIRTSIFTDLDIANDLDLITNLTAPRILPKYKANDGFRPYDVDVVDPDGQAGTFSKRTIVPHTGMKILRVIPEELRKTYLSEQLKANAKDYPGGFAEYFWEEQIKKQRSEINDNAYLGVNSEDVLAFDSGATYAVGDRVVFNKSYYSCVVVTTAGQSPQTHPAKWLKVNAGSIAKGPGVIIKEVYSSLPSRNKIATGTMDATNTFDKVTQFYLNLPEAIRNVNGIIRCSRGVYDNYNMSALAKFTNGTSFLDVVNGAGKIFGKAIIGSDGKWILQPASWMSGSKRLVVDIDKNLKMGTDLTSDFTGIGPLIPFVHGYTCKMQAILAYEIADLDVLFVNDQE</sequence>